<organism evidence="12 13">
    <name type="scientific">Pseudomonas morbosilactucae</name>
    <dbReference type="NCBI Taxonomy" id="2938197"/>
    <lineage>
        <taxon>Bacteria</taxon>
        <taxon>Pseudomonadati</taxon>
        <taxon>Pseudomonadota</taxon>
        <taxon>Gammaproteobacteria</taxon>
        <taxon>Pseudomonadales</taxon>
        <taxon>Pseudomonadaceae</taxon>
        <taxon>Pseudomonas</taxon>
    </lineage>
</organism>
<evidence type="ECO:0000256" key="5">
    <source>
        <dbReference type="ARBA" id="ARBA00016377"/>
    </source>
</evidence>
<evidence type="ECO:0000256" key="3">
    <source>
        <dbReference type="ARBA" id="ARBA00007275"/>
    </source>
</evidence>
<dbReference type="InterPro" id="IPR015797">
    <property type="entry name" value="NUDIX_hydrolase-like_dom_sf"/>
</dbReference>
<evidence type="ECO:0000256" key="6">
    <source>
        <dbReference type="ARBA" id="ARBA00022801"/>
    </source>
</evidence>
<dbReference type="PANTHER" id="PTHR11839:SF18">
    <property type="entry name" value="NUDIX HYDROLASE DOMAIN-CONTAINING PROTEIN"/>
    <property type="match status" value="1"/>
</dbReference>
<dbReference type="EMBL" id="JALQCW010000019">
    <property type="protein sequence ID" value="MCK9797957.1"/>
    <property type="molecule type" value="Genomic_DNA"/>
</dbReference>
<comment type="similarity">
    <text evidence="3">Belongs to the Nudix hydrolase family. NudK subfamily.</text>
</comment>
<feature type="binding site" evidence="9">
    <location>
        <position position="85"/>
    </location>
    <ligand>
        <name>Mg(2+)</name>
        <dbReference type="ChEBI" id="CHEBI:18420"/>
        <label>1</label>
    </ligand>
</feature>
<comment type="subunit">
    <text evidence="4">Homodimer.</text>
</comment>
<keyword evidence="9" id="KW-0460">Magnesium</keyword>
<gene>
    <name evidence="12" type="ORF">M1B34_09515</name>
</gene>
<comment type="caution">
    <text evidence="12">The sequence shown here is derived from an EMBL/GenBank/DDBJ whole genome shotgun (WGS) entry which is preliminary data.</text>
</comment>
<dbReference type="RefSeq" id="WP_268264945.1">
    <property type="nucleotide sequence ID" value="NZ_JALQCW010000019.1"/>
</dbReference>
<evidence type="ECO:0000256" key="10">
    <source>
        <dbReference type="PIRSR" id="PIRSR604385-3"/>
    </source>
</evidence>
<dbReference type="GO" id="GO:0005829">
    <property type="term" value="C:cytosol"/>
    <property type="evidence" value="ECO:0007669"/>
    <property type="project" value="TreeGrafter"/>
</dbReference>
<evidence type="ECO:0000256" key="2">
    <source>
        <dbReference type="ARBA" id="ARBA00001946"/>
    </source>
</evidence>
<protein>
    <recommendedName>
        <fullName evidence="5">GDP-mannose pyrophosphatase</fullName>
    </recommendedName>
    <alternativeName>
        <fullName evidence="7">GDP-mannose hydrolase</fullName>
    </alternativeName>
    <alternativeName>
        <fullName evidence="8">GDPMK</fullName>
    </alternativeName>
</protein>
<reference evidence="12 13" key="1">
    <citation type="journal article" date="2022" name="Int. J. Syst. Evol. Microbiol.">
        <title>Pseudomonas aegrilactucae sp. nov. and Pseudomonas morbosilactucae sp. nov., pathogens causing bacterial rot of lettuce in Japan.</title>
        <authorList>
            <person name="Sawada H."/>
            <person name="Fujikawa T."/>
            <person name="Satou M."/>
        </authorList>
    </citation>
    <scope>NUCLEOTIDE SEQUENCE [LARGE SCALE GENOMIC DNA]</scope>
    <source>
        <strain evidence="12 13">MAFF 302030</strain>
    </source>
</reference>
<dbReference type="GO" id="GO:0046872">
    <property type="term" value="F:metal ion binding"/>
    <property type="evidence" value="ECO:0007669"/>
    <property type="project" value="UniProtKB-KW"/>
</dbReference>
<name>A0A9X1YV94_9PSED</name>
<dbReference type="PANTHER" id="PTHR11839">
    <property type="entry name" value="UDP/ADP-SUGAR PYROPHOSPHATASE"/>
    <property type="match status" value="1"/>
</dbReference>
<dbReference type="AlphaFoldDB" id="A0A9X1YV94"/>
<dbReference type="Gene3D" id="3.90.79.10">
    <property type="entry name" value="Nucleoside Triphosphate Pyrophosphohydrolase"/>
    <property type="match status" value="1"/>
</dbReference>
<dbReference type="InterPro" id="IPR004385">
    <property type="entry name" value="NDP_pyrophosphatase"/>
</dbReference>
<dbReference type="SUPFAM" id="SSF55811">
    <property type="entry name" value="Nudix"/>
    <property type="match status" value="1"/>
</dbReference>
<evidence type="ECO:0000256" key="4">
    <source>
        <dbReference type="ARBA" id="ARBA00011738"/>
    </source>
</evidence>
<dbReference type="PROSITE" id="PS51462">
    <property type="entry name" value="NUDIX"/>
    <property type="match status" value="1"/>
</dbReference>
<dbReference type="GO" id="GO:0006753">
    <property type="term" value="P:nucleoside phosphate metabolic process"/>
    <property type="evidence" value="ECO:0007669"/>
    <property type="project" value="TreeGrafter"/>
</dbReference>
<evidence type="ECO:0000256" key="7">
    <source>
        <dbReference type="ARBA" id="ARBA00032162"/>
    </source>
</evidence>
<dbReference type="Proteomes" id="UP001155059">
    <property type="component" value="Unassembled WGS sequence"/>
</dbReference>
<sequence length="286" mass="31342">MSASPVRITAEETLSTNWYILKKYSFDLRRRDGRWQAQQREVYDRGNGATILLYNLEQRTVLLTRQFRMPAFVNDHSGYLIEAAAGLLDNAGPEQRIRQEAEEETGYRVGEVRQIYAAFMSPGSVTERIHFFIGQYRPGDRIGSGGGLEEEGEDIEVLELGFEQALAMVEAGEIVDGKTIMLLQYLALNLLPRSRLLLLLGPEASTLASWTAGLFAAGHVALSAPSLPDAAFQANAQRLLQRCDGLLRSDGPCAQADALVAMALRLGVPVYRSLAEVPPASSGPMA</sequence>
<feature type="binding site" evidence="9">
    <location>
        <position position="104"/>
    </location>
    <ligand>
        <name>Mg(2+)</name>
        <dbReference type="ChEBI" id="CHEBI:18420"/>
        <label>2</label>
    </ligand>
</feature>
<keyword evidence="6" id="KW-0378">Hydrolase</keyword>
<dbReference type="GO" id="GO:0016818">
    <property type="term" value="F:hydrolase activity, acting on acid anhydrides, in phosphorus-containing anhydrides"/>
    <property type="evidence" value="ECO:0007669"/>
    <property type="project" value="InterPro"/>
</dbReference>
<evidence type="ECO:0000313" key="12">
    <source>
        <dbReference type="EMBL" id="MCK9797957.1"/>
    </source>
</evidence>
<dbReference type="GO" id="GO:0019693">
    <property type="term" value="P:ribose phosphate metabolic process"/>
    <property type="evidence" value="ECO:0007669"/>
    <property type="project" value="TreeGrafter"/>
</dbReference>
<feature type="domain" description="Nudix hydrolase" evidence="11">
    <location>
        <begin position="44"/>
        <end position="182"/>
    </location>
</feature>
<comment type="cofactor">
    <cofactor evidence="2 9">
        <name>Mg(2+)</name>
        <dbReference type="ChEBI" id="CHEBI:18420"/>
    </cofactor>
</comment>
<evidence type="ECO:0000256" key="1">
    <source>
        <dbReference type="ARBA" id="ARBA00000847"/>
    </source>
</evidence>
<comment type="catalytic activity">
    <reaction evidence="1">
        <text>GDP-alpha-D-mannose + H2O = alpha-D-mannose 1-phosphate + GMP + 2 H(+)</text>
        <dbReference type="Rhea" id="RHEA:27978"/>
        <dbReference type="ChEBI" id="CHEBI:15377"/>
        <dbReference type="ChEBI" id="CHEBI:15378"/>
        <dbReference type="ChEBI" id="CHEBI:57527"/>
        <dbReference type="ChEBI" id="CHEBI:58115"/>
        <dbReference type="ChEBI" id="CHEBI:58409"/>
    </reaction>
</comment>
<dbReference type="NCBIfam" id="TIGR00052">
    <property type="entry name" value="nudix-type nucleoside diphosphatase, YffH/AdpP family"/>
    <property type="match status" value="1"/>
</dbReference>
<dbReference type="InterPro" id="IPR000086">
    <property type="entry name" value="NUDIX_hydrolase_dom"/>
</dbReference>
<evidence type="ECO:0000256" key="8">
    <source>
        <dbReference type="ARBA" id="ARBA00032272"/>
    </source>
</evidence>
<reference evidence="12 13" key="2">
    <citation type="journal article" date="2023" name="Plant Pathol.">
        <title>Dismantling and reorganizing Pseudomonas marginalis sensu#lato.</title>
        <authorList>
            <person name="Sawada H."/>
            <person name="Fujikawa T."/>
            <person name="Satou M."/>
        </authorList>
    </citation>
    <scope>NUCLEOTIDE SEQUENCE [LARGE SCALE GENOMIC DNA]</scope>
    <source>
        <strain evidence="12 13">MAFF 302030</strain>
    </source>
</reference>
<evidence type="ECO:0000259" key="11">
    <source>
        <dbReference type="PROSITE" id="PS51462"/>
    </source>
</evidence>
<dbReference type="CDD" id="cd24157">
    <property type="entry name" value="NUDIX_GDPMK"/>
    <property type="match status" value="1"/>
</dbReference>
<feature type="binding site" evidence="9">
    <location>
        <position position="153"/>
    </location>
    <ligand>
        <name>Mg(2+)</name>
        <dbReference type="ChEBI" id="CHEBI:18420"/>
        <label>1</label>
    </ligand>
</feature>
<evidence type="ECO:0000256" key="9">
    <source>
        <dbReference type="PIRSR" id="PIRSR604385-2"/>
    </source>
</evidence>
<accession>A0A9X1YV94</accession>
<feature type="short sequence motif" description="Nudix box" evidence="10">
    <location>
        <begin position="86"/>
        <end position="107"/>
    </location>
</feature>
<feature type="binding site" evidence="9">
    <location>
        <position position="100"/>
    </location>
    <ligand>
        <name>Mg(2+)</name>
        <dbReference type="ChEBI" id="CHEBI:18420"/>
        <label>2</label>
    </ligand>
</feature>
<proteinExistence type="inferred from homology"/>
<keyword evidence="9" id="KW-0479">Metal-binding</keyword>
<evidence type="ECO:0000313" key="13">
    <source>
        <dbReference type="Proteomes" id="UP001155059"/>
    </source>
</evidence>